<organism evidence="1 2">
    <name type="scientific">Candidatus Sarcina troglodytae</name>
    <dbReference type="NCBI Taxonomy" id="2726954"/>
    <lineage>
        <taxon>Bacteria</taxon>
        <taxon>Bacillati</taxon>
        <taxon>Bacillota</taxon>
        <taxon>Clostridia</taxon>
        <taxon>Eubacteriales</taxon>
        <taxon>Clostridiaceae</taxon>
        <taxon>Sarcina</taxon>
    </lineage>
</organism>
<dbReference type="EMBL" id="CP051761">
    <property type="protein sequence ID" value="QPJ86755.1"/>
    <property type="molecule type" value="Genomic_DNA"/>
</dbReference>
<proteinExistence type="predicted"/>
<dbReference type="Proteomes" id="UP000594603">
    <property type="component" value="Plasmid p7"/>
</dbReference>
<evidence type="ECO:0000313" key="2">
    <source>
        <dbReference type="Proteomes" id="UP000594603"/>
    </source>
</evidence>
<geneLocation type="plasmid" evidence="1 2">
    <name>p7</name>
</geneLocation>
<accession>A0ACD1BGQ0</accession>
<keyword evidence="1" id="KW-0614">Plasmid</keyword>
<reference evidence="1" key="1">
    <citation type="submission" date="2020-04" db="EMBL/GenBank/DDBJ databases">
        <title>A novel bacterium ('Candidatus Sarcina troglodytae' sp. nov.) linked to a protracted, uniformly lethal epizootic among sanctuary western chimpanzees (Pan troglodytes verus) in Sierra Leone.</title>
        <authorList>
            <person name="Owens L.A."/>
            <person name="Colitti B."/>
            <person name="Hirji I."/>
            <person name="Pizaro A."/>
            <person name="Jaffe J.E."/>
            <person name="Moittie S."/>
            <person name="Bishop-Lilly K.A."/>
            <person name="Estrella L.A."/>
            <person name="Voegtly L.J."/>
            <person name="Kuhn J.H."/>
            <person name="Suen G."/>
            <person name="Deblois C.L."/>
            <person name="Dunn C."/>
            <person name="Juan-Salles C."/>
            <person name="Goldberg T.L."/>
        </authorList>
    </citation>
    <scope>NUCLEOTIDE SEQUENCE</scope>
    <source>
        <strain evidence="1">JB2</strain>
    </source>
</reference>
<evidence type="ECO:0000313" key="1">
    <source>
        <dbReference type="EMBL" id="QPJ86755.1"/>
    </source>
</evidence>
<gene>
    <name evidence="1" type="ORF">HH195_12345</name>
</gene>
<keyword evidence="2" id="KW-1185">Reference proteome</keyword>
<sequence length="115" mass="13270">MIACLINIILLFICMLLITFTDTKCTCKINPFVGYRTKRSTKSEKAWKYANTRITQLMAIVLVIYLIINIIIALFLTIFPLNIIYIINYIVIISEVPATIIIPTIILEIELEKKF</sequence>
<protein>
    <submittedName>
        <fullName evidence="1">SdpI family protein</fullName>
    </submittedName>
</protein>
<name>A0ACD1BGQ0_9CLOT</name>